<keyword evidence="4" id="KW-1185">Reference proteome</keyword>
<evidence type="ECO:0000313" key="4">
    <source>
        <dbReference type="Proteomes" id="UP000053477"/>
    </source>
</evidence>
<evidence type="ECO:0008006" key="5">
    <source>
        <dbReference type="Google" id="ProtNLM"/>
    </source>
</evidence>
<dbReference type="AlphaFoldDB" id="A0A0H2QWP2"/>
<evidence type="ECO:0000256" key="2">
    <source>
        <dbReference type="SAM" id="SignalP"/>
    </source>
</evidence>
<proteinExistence type="predicted"/>
<protein>
    <recommendedName>
        <fullName evidence="5">Secreted protein</fullName>
    </recommendedName>
</protein>
<reference evidence="3 4" key="1">
    <citation type="submission" date="2015-04" db="EMBL/GenBank/DDBJ databases">
        <title>Complete genome sequence of Schizopora paradoxa KUC8140, a cosmopolitan wood degrader in East Asia.</title>
        <authorList>
            <consortium name="DOE Joint Genome Institute"/>
            <person name="Min B."/>
            <person name="Park H."/>
            <person name="Jang Y."/>
            <person name="Kim J.-J."/>
            <person name="Kim K.H."/>
            <person name="Pangilinan J."/>
            <person name="Lipzen A."/>
            <person name="Riley R."/>
            <person name="Grigoriev I.V."/>
            <person name="Spatafora J.W."/>
            <person name="Choi I.-G."/>
        </authorList>
    </citation>
    <scope>NUCLEOTIDE SEQUENCE [LARGE SCALE GENOMIC DNA]</scope>
    <source>
        <strain evidence="3 4">KUC8140</strain>
    </source>
</reference>
<keyword evidence="2" id="KW-0732">Signal</keyword>
<gene>
    <name evidence="3" type="ORF">SCHPADRAFT_897395</name>
</gene>
<evidence type="ECO:0000256" key="1">
    <source>
        <dbReference type="SAM" id="MobiDB-lite"/>
    </source>
</evidence>
<sequence>MPLWTTTWFSLLVGVCFLDGSRNSVVIPNHGATKSTWTIGNSSGSKGVWVRRCSKSHEAFMRLEYVFSTIWLAESEFDTIPSFPRDFDRKYLDHFGFAHLTTRALLEHMGKMGRQRVAFRKRSVPRPSPYPRNGSQAHRDPPLP</sequence>
<feature type="region of interest" description="Disordered" evidence="1">
    <location>
        <begin position="120"/>
        <end position="144"/>
    </location>
</feature>
<name>A0A0H2QWP2_9AGAM</name>
<dbReference type="InParanoid" id="A0A0H2QWP2"/>
<dbReference type="EMBL" id="KQ086819">
    <property type="protein sequence ID" value="KLO03980.1"/>
    <property type="molecule type" value="Genomic_DNA"/>
</dbReference>
<evidence type="ECO:0000313" key="3">
    <source>
        <dbReference type="EMBL" id="KLO03980.1"/>
    </source>
</evidence>
<feature type="chain" id="PRO_5005201549" description="Secreted protein" evidence="2">
    <location>
        <begin position="24"/>
        <end position="144"/>
    </location>
</feature>
<dbReference type="Proteomes" id="UP000053477">
    <property type="component" value="Unassembled WGS sequence"/>
</dbReference>
<organism evidence="3 4">
    <name type="scientific">Schizopora paradoxa</name>
    <dbReference type="NCBI Taxonomy" id="27342"/>
    <lineage>
        <taxon>Eukaryota</taxon>
        <taxon>Fungi</taxon>
        <taxon>Dikarya</taxon>
        <taxon>Basidiomycota</taxon>
        <taxon>Agaricomycotina</taxon>
        <taxon>Agaricomycetes</taxon>
        <taxon>Hymenochaetales</taxon>
        <taxon>Schizoporaceae</taxon>
        <taxon>Schizopora</taxon>
    </lineage>
</organism>
<accession>A0A0H2QWP2</accession>
<feature type="signal peptide" evidence="2">
    <location>
        <begin position="1"/>
        <end position="23"/>
    </location>
</feature>